<dbReference type="EMBL" id="AJIL01000037">
    <property type="protein sequence ID" value="KNF00423.1"/>
    <property type="molecule type" value="Genomic_DNA"/>
</dbReference>
<name>A0A0L0VMB7_9BASI</name>
<dbReference type="Proteomes" id="UP000054564">
    <property type="component" value="Unassembled WGS sequence"/>
</dbReference>
<protein>
    <submittedName>
        <fullName evidence="1">Uncharacterized protein</fullName>
    </submittedName>
</protein>
<sequence length="59" mass="6626">MFPDVPNKYLFVLIPNIVKLMSDASCGLADLSEVVGSYPPDRWAIKVTMDLEFLQPNLL</sequence>
<gene>
    <name evidence="1" type="ORF">PSTG_06351</name>
</gene>
<accession>A0A0L0VMB7</accession>
<reference evidence="2" key="1">
    <citation type="submission" date="2014-03" db="EMBL/GenBank/DDBJ databases">
        <title>The Genome Sequence of Puccinia striiformis f. sp. tritici PST-78.</title>
        <authorList>
            <consortium name="The Broad Institute Genome Sequencing Platform"/>
            <person name="Cuomo C."/>
            <person name="Hulbert S."/>
            <person name="Chen X."/>
            <person name="Walker B."/>
            <person name="Young S.K."/>
            <person name="Zeng Q."/>
            <person name="Gargeya S."/>
            <person name="Fitzgerald M."/>
            <person name="Haas B."/>
            <person name="Abouelleil A."/>
            <person name="Alvarado L."/>
            <person name="Arachchi H.M."/>
            <person name="Berlin A.M."/>
            <person name="Chapman S.B."/>
            <person name="Goldberg J."/>
            <person name="Griggs A."/>
            <person name="Gujja S."/>
            <person name="Hansen M."/>
            <person name="Howarth C."/>
            <person name="Imamovic A."/>
            <person name="Larimer J."/>
            <person name="McCowan C."/>
            <person name="Montmayeur A."/>
            <person name="Murphy C."/>
            <person name="Neiman D."/>
            <person name="Pearson M."/>
            <person name="Priest M."/>
            <person name="Roberts A."/>
            <person name="Saif S."/>
            <person name="Shea T."/>
            <person name="Sisk P."/>
            <person name="Sykes S."/>
            <person name="Wortman J."/>
            <person name="Nusbaum C."/>
            <person name="Birren B."/>
        </authorList>
    </citation>
    <scope>NUCLEOTIDE SEQUENCE [LARGE SCALE GENOMIC DNA]</scope>
    <source>
        <strain evidence="2">race PST-78</strain>
    </source>
</reference>
<comment type="caution">
    <text evidence="1">The sequence shown here is derived from an EMBL/GenBank/DDBJ whole genome shotgun (WGS) entry which is preliminary data.</text>
</comment>
<evidence type="ECO:0000313" key="2">
    <source>
        <dbReference type="Proteomes" id="UP000054564"/>
    </source>
</evidence>
<keyword evidence="2" id="KW-1185">Reference proteome</keyword>
<dbReference type="AlphaFoldDB" id="A0A0L0VMB7"/>
<evidence type="ECO:0000313" key="1">
    <source>
        <dbReference type="EMBL" id="KNF00423.1"/>
    </source>
</evidence>
<organism evidence="1 2">
    <name type="scientific">Puccinia striiformis f. sp. tritici PST-78</name>
    <dbReference type="NCBI Taxonomy" id="1165861"/>
    <lineage>
        <taxon>Eukaryota</taxon>
        <taxon>Fungi</taxon>
        <taxon>Dikarya</taxon>
        <taxon>Basidiomycota</taxon>
        <taxon>Pucciniomycotina</taxon>
        <taxon>Pucciniomycetes</taxon>
        <taxon>Pucciniales</taxon>
        <taxon>Pucciniaceae</taxon>
        <taxon>Puccinia</taxon>
    </lineage>
</organism>
<proteinExistence type="predicted"/>